<dbReference type="Gene3D" id="2.120.10.30">
    <property type="entry name" value="TolB, C-terminal domain"/>
    <property type="match status" value="1"/>
</dbReference>
<name>A0A6J4TI58_9ACTN</name>
<dbReference type="InterPro" id="IPR011042">
    <property type="entry name" value="6-blade_b-propeller_TolB-like"/>
</dbReference>
<accession>A0A6J4TI58</accession>
<dbReference type="AlphaFoldDB" id="A0A6J4TI58"/>
<organism evidence="1">
    <name type="scientific">uncultured Thermoleophilia bacterium</name>
    <dbReference type="NCBI Taxonomy" id="1497501"/>
    <lineage>
        <taxon>Bacteria</taxon>
        <taxon>Bacillati</taxon>
        <taxon>Actinomycetota</taxon>
        <taxon>Thermoleophilia</taxon>
        <taxon>environmental samples</taxon>
    </lineage>
</organism>
<proteinExistence type="predicted"/>
<protein>
    <submittedName>
        <fullName evidence="1">Uncharacterized protein</fullName>
    </submittedName>
</protein>
<evidence type="ECO:0000313" key="1">
    <source>
        <dbReference type="EMBL" id="CAA9523209.1"/>
    </source>
</evidence>
<gene>
    <name evidence="1" type="ORF">AVDCRST_MAG79-322</name>
</gene>
<dbReference type="EMBL" id="CADCWC010000062">
    <property type="protein sequence ID" value="CAA9523209.1"/>
    <property type="molecule type" value="Genomic_DNA"/>
</dbReference>
<reference evidence="1" key="1">
    <citation type="submission" date="2020-02" db="EMBL/GenBank/DDBJ databases">
        <authorList>
            <person name="Meier V. D."/>
        </authorList>
    </citation>
    <scope>NUCLEOTIDE SEQUENCE</scope>
    <source>
        <strain evidence="1">AVDCRST_MAG79</strain>
    </source>
</reference>
<sequence length="393" mass="41824">MGHRPAVLLSAAVLAALAGLREAGLLRLPLPQLRRQVPERWRRERPLVVWSTGYGLGLGVGVLTHQTVSTFWVACSAAVAVGDPRLSAPLFGLHGLGRAASVLWAGARRGEPAEAVDVVLQVRPRLVRLNALVLGLCTLLLVAAPVVEAGPLPLGAGSQFDPTASGGVLAYAERVGDGPTTVVVRPPGGAPLRLPGRAPALDGDLLAAVDDAGLRVVRWTTGEELARLPGRVEGVALRGPTVVYTELDGRRRRLWLVDVSRGYRRELTRVPAGQSLARPAFDGERVAWSVVTRRRSTIVLLDLATDVRRVVATSAIALHTAPALGRGRIVWVTRTSGRTLLQTQPVAGGAVSTLTRLRRRDVTFTGTAVSDRAVFVTRSVEGGRARIERIPLP</sequence>
<dbReference type="SUPFAM" id="SSF69304">
    <property type="entry name" value="Tricorn protease N-terminal domain"/>
    <property type="match status" value="1"/>
</dbReference>